<feature type="transmembrane region" description="Helical" evidence="1">
    <location>
        <begin position="54"/>
        <end position="77"/>
    </location>
</feature>
<dbReference type="AlphaFoldDB" id="A0A101LU96"/>
<name>A0A101LU96_PICGL</name>
<evidence type="ECO:0000256" key="1">
    <source>
        <dbReference type="SAM" id="Phobius"/>
    </source>
</evidence>
<dbReference type="EMBL" id="LKAM01000018">
    <property type="protein sequence ID" value="KUM45476.1"/>
    <property type="molecule type" value="Genomic_DNA"/>
</dbReference>
<keyword evidence="1" id="KW-1133">Transmembrane helix</keyword>
<feature type="transmembrane region" description="Helical" evidence="1">
    <location>
        <begin position="7"/>
        <end position="34"/>
    </location>
</feature>
<keyword evidence="1" id="KW-0812">Transmembrane</keyword>
<comment type="caution">
    <text evidence="2">The sequence shown here is derived from an EMBL/GenBank/DDBJ whole genome shotgun (WGS) entry which is preliminary data.</text>
</comment>
<reference evidence="2" key="1">
    <citation type="journal article" date="2015" name="Genome Biol. Evol.">
        <title>Organellar Genomes of White Spruce (Picea glauca): Assembly and Annotation.</title>
        <authorList>
            <person name="Jackman S.D."/>
            <person name="Warren R.L."/>
            <person name="Gibb E.A."/>
            <person name="Vandervalk B.P."/>
            <person name="Mohamadi H."/>
            <person name="Chu J."/>
            <person name="Raymond A."/>
            <person name="Pleasance S."/>
            <person name="Coope R."/>
            <person name="Wildung M.R."/>
            <person name="Ritland C.E."/>
            <person name="Bousquet J."/>
            <person name="Jones S.J."/>
            <person name="Bohlmann J."/>
            <person name="Birol I."/>
        </authorList>
    </citation>
    <scope>NUCLEOTIDE SEQUENCE [LARGE SCALE GENOMIC DNA]</scope>
    <source>
        <tissue evidence="2">Flushing bud</tissue>
    </source>
</reference>
<evidence type="ECO:0000313" key="2">
    <source>
        <dbReference type="EMBL" id="KUM45476.1"/>
    </source>
</evidence>
<organism evidence="2">
    <name type="scientific">Picea glauca</name>
    <name type="common">White spruce</name>
    <name type="synonym">Pinus glauca</name>
    <dbReference type="NCBI Taxonomy" id="3330"/>
    <lineage>
        <taxon>Eukaryota</taxon>
        <taxon>Viridiplantae</taxon>
        <taxon>Streptophyta</taxon>
        <taxon>Embryophyta</taxon>
        <taxon>Tracheophyta</taxon>
        <taxon>Spermatophyta</taxon>
        <taxon>Pinopsida</taxon>
        <taxon>Pinidae</taxon>
        <taxon>Conifers I</taxon>
        <taxon>Pinales</taxon>
        <taxon>Pinaceae</taxon>
        <taxon>Picea</taxon>
    </lineage>
</organism>
<gene>
    <name evidence="2" type="ORF">ABT39_MTgene2578</name>
</gene>
<keyword evidence="1" id="KW-0472">Membrane</keyword>
<geneLocation type="mitochondrion" evidence="2"/>
<sequence length="136" mass="14256">MKSVNVVLVGIPAFEPVVVASLLASLPVLTFLFVPLSYDLTVFAYVQRSGVLTLGSVPIVVSYLVPTSGAVKPFVLVPRTSKRLVRLCSAVPRLCVPRSKDPAFASVPTCGAPLFPDAPTCAVTAFASVPRCGVLI</sequence>
<accession>A0A101LU96</accession>
<protein>
    <submittedName>
        <fullName evidence="2">Uncharacterized protein</fullName>
    </submittedName>
</protein>
<proteinExistence type="predicted"/>
<keyword evidence="2" id="KW-0496">Mitochondrion</keyword>